<sequence length="120" mass="13477">MNMLKHRTISAEIGKETITIKSNRGFPQGGCLSPLLWCLLLDSLVKKINEMKIYMQAYSDDGVLLVAGKDLNTVMTIMKTGIKTTLTWCRDKGLNLNPTKNETSTFYQTKENNTPDTNCN</sequence>
<dbReference type="InterPro" id="IPR000477">
    <property type="entry name" value="RT_dom"/>
</dbReference>
<evidence type="ECO:0000313" key="3">
    <source>
        <dbReference type="EMBL" id="CAH2216885.1"/>
    </source>
</evidence>
<proteinExistence type="predicted"/>
<dbReference type="OrthoDB" id="5419617at2759"/>
<comment type="caution">
    <text evidence="3">The sequence shown here is derived from an EMBL/GenBank/DDBJ whole genome shotgun (WGS) entry which is preliminary data.</text>
</comment>
<dbReference type="EMBL" id="CAKXAJ010017301">
    <property type="protein sequence ID" value="CAH2216885.1"/>
    <property type="molecule type" value="Genomic_DNA"/>
</dbReference>
<feature type="domain" description="Reverse transcriptase" evidence="2">
    <location>
        <begin position="1"/>
        <end position="120"/>
    </location>
</feature>
<gene>
    <name evidence="3" type="primary">jg24658</name>
    <name evidence="3" type="ORF">PAEG_LOCUS4835</name>
</gene>
<dbReference type="PROSITE" id="PS50878">
    <property type="entry name" value="RT_POL"/>
    <property type="match status" value="1"/>
</dbReference>
<reference evidence="3" key="1">
    <citation type="submission" date="2022-03" db="EMBL/GenBank/DDBJ databases">
        <authorList>
            <person name="Lindestad O."/>
        </authorList>
    </citation>
    <scope>NUCLEOTIDE SEQUENCE</scope>
</reference>
<accession>A0A8S4QRK4</accession>
<protein>
    <submittedName>
        <fullName evidence="3">Jg24658 protein</fullName>
    </submittedName>
</protein>
<dbReference type="Proteomes" id="UP000838756">
    <property type="component" value="Unassembled WGS sequence"/>
</dbReference>
<dbReference type="InterPro" id="IPR043502">
    <property type="entry name" value="DNA/RNA_pol_sf"/>
</dbReference>
<organism evidence="3 4">
    <name type="scientific">Pararge aegeria aegeria</name>
    <dbReference type="NCBI Taxonomy" id="348720"/>
    <lineage>
        <taxon>Eukaryota</taxon>
        <taxon>Metazoa</taxon>
        <taxon>Ecdysozoa</taxon>
        <taxon>Arthropoda</taxon>
        <taxon>Hexapoda</taxon>
        <taxon>Insecta</taxon>
        <taxon>Pterygota</taxon>
        <taxon>Neoptera</taxon>
        <taxon>Endopterygota</taxon>
        <taxon>Lepidoptera</taxon>
        <taxon>Glossata</taxon>
        <taxon>Ditrysia</taxon>
        <taxon>Papilionoidea</taxon>
        <taxon>Nymphalidae</taxon>
        <taxon>Satyrinae</taxon>
        <taxon>Satyrini</taxon>
        <taxon>Parargina</taxon>
        <taxon>Pararge</taxon>
    </lineage>
</organism>
<keyword evidence="4" id="KW-1185">Reference proteome</keyword>
<evidence type="ECO:0000313" key="4">
    <source>
        <dbReference type="Proteomes" id="UP000838756"/>
    </source>
</evidence>
<dbReference type="Pfam" id="PF00078">
    <property type="entry name" value="RVT_1"/>
    <property type="match status" value="1"/>
</dbReference>
<feature type="region of interest" description="Disordered" evidence="1">
    <location>
        <begin position="98"/>
        <end position="120"/>
    </location>
</feature>
<evidence type="ECO:0000259" key="2">
    <source>
        <dbReference type="PROSITE" id="PS50878"/>
    </source>
</evidence>
<name>A0A8S4QRK4_9NEOP</name>
<dbReference type="GO" id="GO:0071897">
    <property type="term" value="P:DNA biosynthetic process"/>
    <property type="evidence" value="ECO:0007669"/>
    <property type="project" value="UniProtKB-ARBA"/>
</dbReference>
<evidence type="ECO:0000256" key="1">
    <source>
        <dbReference type="SAM" id="MobiDB-lite"/>
    </source>
</evidence>
<dbReference type="AlphaFoldDB" id="A0A8S4QRK4"/>
<dbReference type="SUPFAM" id="SSF56672">
    <property type="entry name" value="DNA/RNA polymerases"/>
    <property type="match status" value="1"/>
</dbReference>